<evidence type="ECO:0000313" key="1">
    <source>
        <dbReference type="EMBL" id="CAG7668277.1"/>
    </source>
</evidence>
<organism evidence="1 2">
    <name type="scientific">Allacma fusca</name>
    <dbReference type="NCBI Taxonomy" id="39272"/>
    <lineage>
        <taxon>Eukaryota</taxon>
        <taxon>Metazoa</taxon>
        <taxon>Ecdysozoa</taxon>
        <taxon>Arthropoda</taxon>
        <taxon>Hexapoda</taxon>
        <taxon>Collembola</taxon>
        <taxon>Symphypleona</taxon>
        <taxon>Sminthuridae</taxon>
        <taxon>Allacma</taxon>
    </lineage>
</organism>
<name>A0A8J2J2Y2_9HEXA</name>
<comment type="caution">
    <text evidence="1">The sequence shown here is derived from an EMBL/GenBank/DDBJ whole genome shotgun (WGS) entry which is preliminary data.</text>
</comment>
<gene>
    <name evidence="1" type="ORF">AFUS01_LOCUS1905</name>
</gene>
<dbReference type="AlphaFoldDB" id="A0A8J2J2Y2"/>
<dbReference type="Proteomes" id="UP000708208">
    <property type="component" value="Unassembled WGS sequence"/>
</dbReference>
<accession>A0A8J2J2Y2</accession>
<sequence length="59" mass="6606">FTNGRRGQANKKPKKVFESVWSYGMIALKIKKPHFLGSVHCSGEASMKIRSRGSIKAKK</sequence>
<proteinExistence type="predicted"/>
<feature type="non-terminal residue" evidence="1">
    <location>
        <position position="1"/>
    </location>
</feature>
<dbReference type="EMBL" id="CAJVCH010010834">
    <property type="protein sequence ID" value="CAG7668277.1"/>
    <property type="molecule type" value="Genomic_DNA"/>
</dbReference>
<reference evidence="1" key="1">
    <citation type="submission" date="2021-06" db="EMBL/GenBank/DDBJ databases">
        <authorList>
            <person name="Hodson N. C."/>
            <person name="Mongue J. A."/>
            <person name="Jaron S. K."/>
        </authorList>
    </citation>
    <scope>NUCLEOTIDE SEQUENCE</scope>
</reference>
<keyword evidence="2" id="KW-1185">Reference proteome</keyword>
<evidence type="ECO:0000313" key="2">
    <source>
        <dbReference type="Proteomes" id="UP000708208"/>
    </source>
</evidence>
<protein>
    <submittedName>
        <fullName evidence="1">Uncharacterized protein</fullName>
    </submittedName>
</protein>